<keyword evidence="1" id="KW-0472">Membrane</keyword>
<feature type="domain" description="EGF-like" evidence="3">
    <location>
        <begin position="145"/>
        <end position="177"/>
    </location>
</feature>
<dbReference type="STRING" id="35570.A0A1I8PWP7"/>
<dbReference type="InterPro" id="IPR053255">
    <property type="entry name" value="EGF-like_domain"/>
</dbReference>
<feature type="chain" id="PRO_5009327440" description="EGF-like domain-containing protein" evidence="2">
    <location>
        <begin position="26"/>
        <end position="351"/>
    </location>
</feature>
<keyword evidence="5" id="KW-1185">Reference proteome</keyword>
<feature type="domain" description="EGF-like" evidence="3">
    <location>
        <begin position="215"/>
        <end position="248"/>
    </location>
</feature>
<keyword evidence="2" id="KW-0732">Signal</keyword>
<dbReference type="InterPro" id="IPR000742">
    <property type="entry name" value="EGF"/>
</dbReference>
<reference evidence="4" key="1">
    <citation type="submission" date="2020-05" db="UniProtKB">
        <authorList>
            <consortium name="EnsemblMetazoa"/>
        </authorList>
    </citation>
    <scope>IDENTIFICATION</scope>
    <source>
        <strain evidence="4">USDA</strain>
    </source>
</reference>
<organism evidence="4 5">
    <name type="scientific">Stomoxys calcitrans</name>
    <name type="common">Stable fly</name>
    <name type="synonym">Conops calcitrans</name>
    <dbReference type="NCBI Taxonomy" id="35570"/>
    <lineage>
        <taxon>Eukaryota</taxon>
        <taxon>Metazoa</taxon>
        <taxon>Ecdysozoa</taxon>
        <taxon>Arthropoda</taxon>
        <taxon>Hexapoda</taxon>
        <taxon>Insecta</taxon>
        <taxon>Pterygota</taxon>
        <taxon>Neoptera</taxon>
        <taxon>Endopterygota</taxon>
        <taxon>Diptera</taxon>
        <taxon>Brachycera</taxon>
        <taxon>Muscomorpha</taxon>
        <taxon>Muscoidea</taxon>
        <taxon>Muscidae</taxon>
        <taxon>Stomoxys</taxon>
    </lineage>
</organism>
<evidence type="ECO:0000313" key="5">
    <source>
        <dbReference type="Proteomes" id="UP000095300"/>
    </source>
</evidence>
<dbReference type="PANTHER" id="PTHR24047:SF29">
    <property type="entry name" value="EATER-RELATED"/>
    <property type="match status" value="1"/>
</dbReference>
<dbReference type="Gene3D" id="2.10.25.10">
    <property type="entry name" value="Laminin"/>
    <property type="match status" value="3"/>
</dbReference>
<accession>A0A1I8PWP7</accession>
<evidence type="ECO:0000256" key="2">
    <source>
        <dbReference type="SAM" id="SignalP"/>
    </source>
</evidence>
<proteinExistence type="predicted"/>
<evidence type="ECO:0000256" key="1">
    <source>
        <dbReference type="SAM" id="Phobius"/>
    </source>
</evidence>
<dbReference type="InterPro" id="IPR009030">
    <property type="entry name" value="Growth_fac_rcpt_cys_sf"/>
</dbReference>
<dbReference type="SUPFAM" id="SSF57184">
    <property type="entry name" value="Growth factor receptor domain"/>
    <property type="match status" value="2"/>
</dbReference>
<dbReference type="KEGG" id="scac:106084725"/>
<feature type="transmembrane region" description="Helical" evidence="1">
    <location>
        <begin position="296"/>
        <end position="318"/>
    </location>
</feature>
<dbReference type="OrthoDB" id="409374at2759"/>
<name>A0A1I8PWP7_STOCA</name>
<dbReference type="SMART" id="SM00181">
    <property type="entry name" value="EGF"/>
    <property type="match status" value="6"/>
</dbReference>
<evidence type="ECO:0000313" key="4">
    <source>
        <dbReference type="EnsemblMetazoa" id="SCAU011808-PA"/>
    </source>
</evidence>
<dbReference type="Proteomes" id="UP000095300">
    <property type="component" value="Unassembled WGS sequence"/>
</dbReference>
<feature type="signal peptide" evidence="2">
    <location>
        <begin position="1"/>
        <end position="25"/>
    </location>
</feature>
<feature type="domain" description="EGF-like" evidence="3">
    <location>
        <begin position="254"/>
        <end position="291"/>
    </location>
</feature>
<feature type="domain" description="EGF-like" evidence="3">
    <location>
        <begin position="111"/>
        <end position="143"/>
    </location>
</feature>
<protein>
    <recommendedName>
        <fullName evidence="3">EGF-like domain-containing protein</fullName>
    </recommendedName>
</protein>
<dbReference type="PANTHER" id="PTHR24047">
    <property type="entry name" value="FI01909P-RELATED"/>
    <property type="match status" value="1"/>
</dbReference>
<gene>
    <name evidence="4" type="primary">106084725</name>
</gene>
<feature type="domain" description="EGF-like" evidence="3">
    <location>
        <begin position="77"/>
        <end position="109"/>
    </location>
</feature>
<feature type="domain" description="EGF-like" evidence="3">
    <location>
        <begin position="179"/>
        <end position="213"/>
    </location>
</feature>
<dbReference type="AlphaFoldDB" id="A0A1I8PWP7"/>
<sequence length="351" mass="39159">MDIQKFPIVFMAIAGLLLIIQNVSGHVELTREAVRHPRLDFKQSNEEMITVEYQNGSVSKRFCCAKYYFNGESYQRYCENGCLVGTCQKTGKCICNLGYKLDSSAQTCKPICRGNCPQGHCIKPNLCACNEGYELNVTLQECQPICESNCANGFCSAPGDCSCNPGYAMNFTTKTCQPLCQMMKCPDHSSCLKSNKCECNNGYNYNAITRTCEPLCVKGCENGECIAPNNCKCNKGYSLEWNFIKNCSICKMDYCSSNQPCTNGHCLSNGACVCNEGHLNYFAFLFGDQCESLYSLFLKLVFVFCCIVCLIAIIFVALARNSLERPKGANYKPLLTPSDIIRKEYNIYDNC</sequence>
<dbReference type="VEuPathDB" id="VectorBase:SCAU011808"/>
<dbReference type="EnsemblMetazoa" id="SCAU011808-RA">
    <property type="protein sequence ID" value="SCAU011808-PA"/>
    <property type="gene ID" value="SCAU011808"/>
</dbReference>
<evidence type="ECO:0000259" key="3">
    <source>
        <dbReference type="SMART" id="SM00181"/>
    </source>
</evidence>
<keyword evidence="1" id="KW-0812">Transmembrane</keyword>
<keyword evidence="1" id="KW-1133">Transmembrane helix</keyword>